<accession>A0A3D9CY00</accession>
<reference evidence="1 2" key="1">
    <citation type="journal article" date="2006" name="Int. J. Syst. Evol. Microbiol.">
        <title>Chryseobacterium hispanicum sp. nov., isolated from the drinking water distribution system of Sevilla, Spain.</title>
        <authorList>
            <person name="Gallego V."/>
            <person name="Garcia M.T."/>
            <person name="Ventosa A."/>
        </authorList>
    </citation>
    <scope>NUCLEOTIDE SEQUENCE [LARGE SCALE GENOMIC DNA]</scope>
    <source>
        <strain evidence="1 2">KCTC 22104</strain>
    </source>
</reference>
<evidence type="ECO:0008006" key="3">
    <source>
        <dbReference type="Google" id="ProtNLM"/>
    </source>
</evidence>
<protein>
    <recommendedName>
        <fullName evidence="3">Lipoprotein</fullName>
    </recommendedName>
</protein>
<evidence type="ECO:0000313" key="1">
    <source>
        <dbReference type="EMBL" id="REC70614.1"/>
    </source>
</evidence>
<sequence length="181" mass="21509">MRNHFFNFSILLITSSIFSCNKIEKQVNDESELVPSKYIEQNQSDTLKEPNYIAIFDQDSKKKTKLSINELRIINHNLIKGVNDYNDKLKIRLEKWNKESKTSTLDFEKEKLNLRYFYRQYFVSTNESGDKIVNVFCFCVYYDDDWRKNQVYVMDGGNCYLNITINITKNKIEYFGTHGEA</sequence>
<proteinExistence type="predicted"/>
<organism evidence="1 2">
    <name type="scientific">Epilithonimonas hispanica</name>
    <dbReference type="NCBI Taxonomy" id="358687"/>
    <lineage>
        <taxon>Bacteria</taxon>
        <taxon>Pseudomonadati</taxon>
        <taxon>Bacteroidota</taxon>
        <taxon>Flavobacteriia</taxon>
        <taxon>Flavobacteriales</taxon>
        <taxon>Weeksellaceae</taxon>
        <taxon>Chryseobacterium group</taxon>
        <taxon>Epilithonimonas</taxon>
    </lineage>
</organism>
<dbReference type="EMBL" id="QNUG01000015">
    <property type="protein sequence ID" value="REC70614.1"/>
    <property type="molecule type" value="Genomic_DNA"/>
</dbReference>
<dbReference type="PROSITE" id="PS51257">
    <property type="entry name" value="PROKAR_LIPOPROTEIN"/>
    <property type="match status" value="1"/>
</dbReference>
<name>A0A3D9CY00_9FLAO</name>
<dbReference type="OrthoDB" id="4301792at2"/>
<dbReference type="AlphaFoldDB" id="A0A3D9CY00"/>
<comment type="caution">
    <text evidence="1">The sequence shown here is derived from an EMBL/GenBank/DDBJ whole genome shotgun (WGS) entry which is preliminary data.</text>
</comment>
<dbReference type="RefSeq" id="WP_116034666.1">
    <property type="nucleotide sequence ID" value="NZ_JBHLVV010000034.1"/>
</dbReference>
<dbReference type="Proteomes" id="UP000256326">
    <property type="component" value="Unassembled WGS sequence"/>
</dbReference>
<keyword evidence="2" id="KW-1185">Reference proteome</keyword>
<gene>
    <name evidence="1" type="ORF">DRF58_08675</name>
</gene>
<evidence type="ECO:0000313" key="2">
    <source>
        <dbReference type="Proteomes" id="UP000256326"/>
    </source>
</evidence>